<evidence type="ECO:0000313" key="3">
    <source>
        <dbReference type="Proteomes" id="UP000472268"/>
    </source>
</evidence>
<sequence>MFSPENPHFCSSEAPQIGGSVIQGKKQPQAGLALNMSVLTQVLCLLLSCLPAASGTAELTQSPAHLSVSLRDSVSITCRASESISDDLSWYQQKPGQPPKLIIYDADNLEAGAPDRFSAIQSDTEFILTISTVEADDAASYYCQQGYALPPTVMQPRA</sequence>
<organism evidence="2 3">
    <name type="scientific">Suricata suricatta</name>
    <name type="common">Meerkat</name>
    <dbReference type="NCBI Taxonomy" id="37032"/>
    <lineage>
        <taxon>Eukaryota</taxon>
        <taxon>Metazoa</taxon>
        <taxon>Chordata</taxon>
        <taxon>Craniata</taxon>
        <taxon>Vertebrata</taxon>
        <taxon>Euteleostomi</taxon>
        <taxon>Mammalia</taxon>
        <taxon>Eutheria</taxon>
        <taxon>Laurasiatheria</taxon>
        <taxon>Carnivora</taxon>
        <taxon>Feliformia</taxon>
        <taxon>Herpestidae</taxon>
        <taxon>Suricata</taxon>
    </lineage>
</organism>
<dbReference type="SMART" id="SM00409">
    <property type="entry name" value="IG"/>
    <property type="match status" value="1"/>
</dbReference>
<protein>
    <recommendedName>
        <fullName evidence="1">Ig-like domain-containing protein</fullName>
    </recommendedName>
</protein>
<dbReference type="InterPro" id="IPR036179">
    <property type="entry name" value="Ig-like_dom_sf"/>
</dbReference>
<reference evidence="2" key="3">
    <citation type="submission" date="2025-09" db="UniProtKB">
        <authorList>
            <consortium name="Ensembl"/>
        </authorList>
    </citation>
    <scope>IDENTIFICATION</scope>
</reference>
<dbReference type="InterPro" id="IPR013106">
    <property type="entry name" value="Ig_V-set"/>
</dbReference>
<reference evidence="2" key="2">
    <citation type="submission" date="2025-08" db="UniProtKB">
        <authorList>
            <consortium name="Ensembl"/>
        </authorList>
    </citation>
    <scope>IDENTIFICATION</scope>
</reference>
<dbReference type="InterPro" id="IPR050150">
    <property type="entry name" value="IgV_Light_Chain"/>
</dbReference>
<dbReference type="InterPro" id="IPR007110">
    <property type="entry name" value="Ig-like_dom"/>
</dbReference>
<evidence type="ECO:0000313" key="2">
    <source>
        <dbReference type="Ensembl" id="ENSSSUP00005000671.1"/>
    </source>
</evidence>
<dbReference type="InterPro" id="IPR003599">
    <property type="entry name" value="Ig_sub"/>
</dbReference>
<dbReference type="PROSITE" id="PS50835">
    <property type="entry name" value="IG_LIKE"/>
    <property type="match status" value="1"/>
</dbReference>
<dbReference type="Ensembl" id="ENSSSUT00005000805.1">
    <property type="protein sequence ID" value="ENSSSUP00005000671.1"/>
    <property type="gene ID" value="ENSSSUG00005000487.1"/>
</dbReference>
<name>A0A673SVN7_SURSU</name>
<keyword evidence="3" id="KW-1185">Reference proteome</keyword>
<dbReference type="SUPFAM" id="SSF48726">
    <property type="entry name" value="Immunoglobulin"/>
    <property type="match status" value="1"/>
</dbReference>
<evidence type="ECO:0000259" key="1">
    <source>
        <dbReference type="PROSITE" id="PS50835"/>
    </source>
</evidence>
<proteinExistence type="predicted"/>
<dbReference type="AlphaFoldDB" id="A0A673SVN7"/>
<feature type="domain" description="Ig-like" evidence="1">
    <location>
        <begin position="51"/>
        <end position="144"/>
    </location>
</feature>
<dbReference type="SMART" id="SM00406">
    <property type="entry name" value="IGv"/>
    <property type="match status" value="1"/>
</dbReference>
<dbReference type="FunFam" id="2.60.40.10:FF:001230">
    <property type="entry name" value="Immunoglobulin kappa variable 8-16"/>
    <property type="match status" value="1"/>
</dbReference>
<dbReference type="Proteomes" id="UP000472268">
    <property type="component" value="Chromosome 4"/>
</dbReference>
<dbReference type="Gene3D" id="2.60.40.10">
    <property type="entry name" value="Immunoglobulins"/>
    <property type="match status" value="1"/>
</dbReference>
<dbReference type="Pfam" id="PF07686">
    <property type="entry name" value="V-set"/>
    <property type="match status" value="1"/>
</dbReference>
<accession>A0A673SVN7</accession>
<dbReference type="PANTHER" id="PTHR23267">
    <property type="entry name" value="IMMUNOGLOBULIN LIGHT CHAIN"/>
    <property type="match status" value="1"/>
</dbReference>
<reference evidence="2 3" key="1">
    <citation type="submission" date="2019-05" db="EMBL/GenBank/DDBJ databases">
        <title>A Chromosome-scale Meerkat (S. suricatta) Genome Assembly.</title>
        <authorList>
            <person name="Dudchenko O."/>
            <person name="Lieberman Aiden E."/>
            <person name="Tung J."/>
            <person name="Barreiro L.B."/>
            <person name="Clutton-Brock T.H."/>
        </authorList>
    </citation>
    <scope>NUCLEOTIDE SEQUENCE [LARGE SCALE GENOMIC DNA]</scope>
</reference>
<dbReference type="InterPro" id="IPR013783">
    <property type="entry name" value="Ig-like_fold"/>
</dbReference>